<dbReference type="Proteomes" id="UP000199503">
    <property type="component" value="Unassembled WGS sequence"/>
</dbReference>
<evidence type="ECO:0000259" key="6">
    <source>
        <dbReference type="Pfam" id="PF00724"/>
    </source>
</evidence>
<evidence type="ECO:0000313" key="7">
    <source>
        <dbReference type="EMBL" id="SES41242.1"/>
    </source>
</evidence>
<keyword evidence="3" id="KW-0288">FMN</keyword>
<protein>
    <submittedName>
        <fullName evidence="7">HpcH/HpaI aldolase/citrate lyase family protein</fullName>
    </submittedName>
</protein>
<dbReference type="GO" id="GO:0003959">
    <property type="term" value="F:NADPH dehydrogenase activity"/>
    <property type="evidence" value="ECO:0007669"/>
    <property type="project" value="InterPro"/>
</dbReference>
<keyword evidence="5" id="KW-0560">Oxidoreductase</keyword>
<dbReference type="InterPro" id="IPR001155">
    <property type="entry name" value="OxRdtase_FMN_N"/>
</dbReference>
<dbReference type="PANTHER" id="PTHR43303:SF4">
    <property type="entry name" value="NADPH DEHYDROGENASE C23G7.10C-RELATED"/>
    <property type="match status" value="1"/>
</dbReference>
<dbReference type="EMBL" id="FOFV01000027">
    <property type="protein sequence ID" value="SES41242.1"/>
    <property type="molecule type" value="Genomic_DNA"/>
</dbReference>
<evidence type="ECO:0000256" key="4">
    <source>
        <dbReference type="ARBA" id="ARBA00022857"/>
    </source>
</evidence>
<keyword evidence="4" id="KW-0521">NADP</keyword>
<evidence type="ECO:0000313" key="8">
    <source>
        <dbReference type="Proteomes" id="UP000199503"/>
    </source>
</evidence>
<dbReference type="OrthoDB" id="3169239at2"/>
<keyword evidence="2" id="KW-0285">Flavoprotein</keyword>
<comment type="cofactor">
    <cofactor evidence="1">
        <name>FMN</name>
        <dbReference type="ChEBI" id="CHEBI:58210"/>
    </cofactor>
</comment>
<organism evidence="7 8">
    <name type="scientific">Lentzea albida</name>
    <dbReference type="NCBI Taxonomy" id="65499"/>
    <lineage>
        <taxon>Bacteria</taxon>
        <taxon>Bacillati</taxon>
        <taxon>Actinomycetota</taxon>
        <taxon>Actinomycetes</taxon>
        <taxon>Pseudonocardiales</taxon>
        <taxon>Pseudonocardiaceae</taxon>
        <taxon>Lentzea</taxon>
    </lineage>
</organism>
<dbReference type="PANTHER" id="PTHR43303">
    <property type="entry name" value="NADPH DEHYDROGENASE C23G7.10C-RELATED"/>
    <property type="match status" value="1"/>
</dbReference>
<keyword evidence="8" id="KW-1185">Reference proteome</keyword>
<reference evidence="8" key="1">
    <citation type="submission" date="2016-10" db="EMBL/GenBank/DDBJ databases">
        <authorList>
            <person name="Varghese N."/>
            <person name="Submissions S."/>
        </authorList>
    </citation>
    <scope>NUCLEOTIDE SEQUENCE [LARGE SCALE GENOMIC DNA]</scope>
    <source>
        <strain evidence="8">DSM 44437</strain>
    </source>
</reference>
<dbReference type="RefSeq" id="WP_089927050.1">
    <property type="nucleotide sequence ID" value="NZ_FOFV01000027.1"/>
</dbReference>
<feature type="domain" description="NADH:flavin oxidoreductase/NADH oxidase N-terminal" evidence="6">
    <location>
        <begin position="97"/>
        <end position="293"/>
    </location>
</feature>
<gene>
    <name evidence="7" type="ORF">SAMN04488000_12794</name>
</gene>
<dbReference type="Gene3D" id="3.20.20.70">
    <property type="entry name" value="Aldolase class I"/>
    <property type="match status" value="1"/>
</dbReference>
<sequence length="324" mass="35372">MTAGIDAVTWLFVPGNAPHRFAKAATAGADAVIVDWEDAVRPENKTLAREETLRWLGSGGRAWVRVNAVDTDWFIGDIDAIAGANGVLGVVLPKAVPVEMSLRDVEDAVSAFANAARRADEAGYEALELQAAHGYLIHTFLSPLSNRRTDRYGGSQENRFRFLLEVVDRVRAVWPSGKALFVRLSCVDVEWTIDQTVDLVRELQRHGVDLVDCSSGGLTGVPAPGTEPGYGYQVPYAEEIRLRTGVATMAVGYIVHAAQAQSIIESGQADLVALGRELLHNPHWPIDAARKLNLTDPYSHAPARIAHWLRKRDESFPDFTPSTG</sequence>
<accession>A0A1H9X517</accession>
<dbReference type="Pfam" id="PF00724">
    <property type="entry name" value="Oxidored_FMN"/>
    <property type="match status" value="1"/>
</dbReference>
<dbReference type="InterPro" id="IPR015813">
    <property type="entry name" value="Pyrv/PenolPyrv_kinase-like_dom"/>
</dbReference>
<dbReference type="GO" id="GO:0016829">
    <property type="term" value="F:lyase activity"/>
    <property type="evidence" value="ECO:0007669"/>
    <property type="project" value="UniProtKB-KW"/>
</dbReference>
<evidence type="ECO:0000256" key="2">
    <source>
        <dbReference type="ARBA" id="ARBA00022630"/>
    </source>
</evidence>
<name>A0A1H9X517_9PSEU</name>
<dbReference type="GO" id="GO:0010181">
    <property type="term" value="F:FMN binding"/>
    <property type="evidence" value="ECO:0007669"/>
    <property type="project" value="InterPro"/>
</dbReference>
<evidence type="ECO:0000256" key="1">
    <source>
        <dbReference type="ARBA" id="ARBA00001917"/>
    </source>
</evidence>
<evidence type="ECO:0000256" key="5">
    <source>
        <dbReference type="ARBA" id="ARBA00023002"/>
    </source>
</evidence>
<dbReference type="SUPFAM" id="SSF51395">
    <property type="entry name" value="FMN-linked oxidoreductases"/>
    <property type="match status" value="1"/>
</dbReference>
<dbReference type="AlphaFoldDB" id="A0A1H9X517"/>
<proteinExistence type="predicted"/>
<dbReference type="SUPFAM" id="SSF51621">
    <property type="entry name" value="Phosphoenolpyruvate/pyruvate domain"/>
    <property type="match status" value="1"/>
</dbReference>
<dbReference type="GO" id="GO:0050661">
    <property type="term" value="F:NADP binding"/>
    <property type="evidence" value="ECO:0007669"/>
    <property type="project" value="InterPro"/>
</dbReference>
<dbReference type="STRING" id="65499.SAMN04488000_12794"/>
<evidence type="ECO:0000256" key="3">
    <source>
        <dbReference type="ARBA" id="ARBA00022643"/>
    </source>
</evidence>
<dbReference type="InterPro" id="IPR013785">
    <property type="entry name" value="Aldolase_TIM"/>
</dbReference>
<keyword evidence="7" id="KW-0456">Lyase</keyword>
<dbReference type="InterPro" id="IPR044152">
    <property type="entry name" value="YqjM-like"/>
</dbReference>